<dbReference type="Pfam" id="PF08299">
    <property type="entry name" value="Bac_DnaA_C"/>
    <property type="match status" value="1"/>
</dbReference>
<evidence type="ECO:0000256" key="6">
    <source>
        <dbReference type="ARBA" id="ARBA00023121"/>
    </source>
</evidence>
<evidence type="ECO:0000256" key="4">
    <source>
        <dbReference type="ARBA" id="ARBA00022741"/>
    </source>
</evidence>
<comment type="domain">
    <text evidence="8">Domain I is involved in oligomerization and binding regulators, domain II is flexibile and of varying length in different bacteria, domain III forms the AAA+ region, while domain IV binds dsDNA.</text>
</comment>
<feature type="domain" description="AAA+ ATPase" evidence="12">
    <location>
        <begin position="146"/>
        <end position="278"/>
    </location>
</feature>
<dbReference type="InterPro" id="IPR038454">
    <property type="entry name" value="DnaA_N_sf"/>
</dbReference>
<evidence type="ECO:0000259" key="12">
    <source>
        <dbReference type="SMART" id="SM00382"/>
    </source>
</evidence>
<feature type="region of interest" description="Domain IV, binds dsDNA" evidence="8">
    <location>
        <begin position="330"/>
        <end position="446"/>
    </location>
</feature>
<evidence type="ECO:0000256" key="8">
    <source>
        <dbReference type="HAMAP-Rule" id="MF_00377"/>
    </source>
</evidence>
<dbReference type="Gene3D" id="3.40.50.300">
    <property type="entry name" value="P-loop containing nucleotide triphosphate hydrolases"/>
    <property type="match status" value="1"/>
</dbReference>
<dbReference type="InterPro" id="IPR010921">
    <property type="entry name" value="Trp_repressor/repl_initiator"/>
</dbReference>
<dbReference type="InterPro" id="IPR013159">
    <property type="entry name" value="DnaA_C"/>
</dbReference>
<dbReference type="Gene3D" id="3.30.300.180">
    <property type="match status" value="1"/>
</dbReference>
<evidence type="ECO:0000256" key="2">
    <source>
        <dbReference type="ARBA" id="ARBA00022490"/>
    </source>
</evidence>
<dbReference type="InterPro" id="IPR013317">
    <property type="entry name" value="DnaA_dom"/>
</dbReference>
<dbReference type="InterPro" id="IPR018312">
    <property type="entry name" value="Chromosome_initiator_DnaA_CS"/>
</dbReference>
<evidence type="ECO:0000313" key="15">
    <source>
        <dbReference type="Proteomes" id="UP000177130"/>
    </source>
</evidence>
<feature type="region of interest" description="Domain III, AAA+ region" evidence="8">
    <location>
        <begin position="113"/>
        <end position="329"/>
    </location>
</feature>
<protein>
    <recommendedName>
        <fullName evidence="8 9">Chromosomal replication initiator protein DnaA</fullName>
    </recommendedName>
</protein>
<dbReference type="GO" id="GO:0006270">
    <property type="term" value="P:DNA replication initiation"/>
    <property type="evidence" value="ECO:0007669"/>
    <property type="project" value="UniProtKB-UniRule"/>
</dbReference>
<gene>
    <name evidence="8" type="primary">dnaA</name>
    <name evidence="14" type="ORF">A3C72_02960</name>
</gene>
<proteinExistence type="inferred from homology"/>
<dbReference type="GO" id="GO:0003688">
    <property type="term" value="F:DNA replication origin binding"/>
    <property type="evidence" value="ECO:0007669"/>
    <property type="project" value="UniProtKB-UniRule"/>
</dbReference>
<dbReference type="STRING" id="1802306.A3C72_02960"/>
<organism evidence="14 15">
    <name type="scientific">Candidatus Taylorbacteria bacterium RIFCSPHIGHO2_02_FULL_43_32b</name>
    <dbReference type="NCBI Taxonomy" id="1802306"/>
    <lineage>
        <taxon>Bacteria</taxon>
        <taxon>Candidatus Tayloriibacteriota</taxon>
    </lineage>
</organism>
<dbReference type="InterPro" id="IPR024633">
    <property type="entry name" value="DnaA_N_dom"/>
</dbReference>
<dbReference type="NCBIfam" id="TIGR00362">
    <property type="entry name" value="DnaA"/>
    <property type="match status" value="1"/>
</dbReference>
<comment type="subunit">
    <text evidence="8">Oligomerizes as a right-handed, spiral filament on DNA at oriC.</text>
</comment>
<dbReference type="GO" id="GO:0008289">
    <property type="term" value="F:lipid binding"/>
    <property type="evidence" value="ECO:0007669"/>
    <property type="project" value="UniProtKB-KW"/>
</dbReference>
<sequence length="446" mass="50802">MDDKTLWEKVLASMETMVSKANFSTWFKNTEITKLEDGVVYVAVQNAFVRDWLANKYHKTILKTLRELSGDIRGLEYTVVKSDRNRIVEKPAIKAQPAAALPLNDHYVDQESNLNPKYTFDSFVIGPFNELAYTAAQSVIKDLGRVYNPLFVYGNTGHGKTHLIQAIGNHIKSSLVGKSVYYLTSERFYLDFVNAMQANRVPVFKEKYRKFDVIIMDDIQFLSSKESTQQELFHLFNTLHDGGRQIVFSSDKHPNFIPGLEDRLKSRFSAGMIVDIPPPELDSRLAIIRAKTSRLGLELTEDVATFLAMAIEGNIREIEGVINTVLCQTQMKGHTLGLIEIKNLVKLNVKPRKNNSVKDVVKAISSYYDIEESDIFEKTRRKEVVRPRQIAMYILREDCGVSFPMIGEKIGGRDHSTVLHSYEKIKEELKTDPSLEQDIAQVRAML</sequence>
<dbReference type="GO" id="GO:0006275">
    <property type="term" value="P:regulation of DNA replication"/>
    <property type="evidence" value="ECO:0007669"/>
    <property type="project" value="UniProtKB-UniRule"/>
</dbReference>
<evidence type="ECO:0000256" key="1">
    <source>
        <dbReference type="ARBA" id="ARBA00006583"/>
    </source>
</evidence>
<name>A0A1G2MJJ0_9BACT</name>
<evidence type="ECO:0000259" key="13">
    <source>
        <dbReference type="SMART" id="SM00760"/>
    </source>
</evidence>
<comment type="caution">
    <text evidence="8">Lacks conserved residue(s) required for the propagation of feature annotation.</text>
</comment>
<reference evidence="14 15" key="1">
    <citation type="journal article" date="2016" name="Nat. Commun.">
        <title>Thousands of microbial genomes shed light on interconnected biogeochemical processes in an aquifer system.</title>
        <authorList>
            <person name="Anantharaman K."/>
            <person name="Brown C.T."/>
            <person name="Hug L.A."/>
            <person name="Sharon I."/>
            <person name="Castelle C.J."/>
            <person name="Probst A.J."/>
            <person name="Thomas B.C."/>
            <person name="Singh A."/>
            <person name="Wilkins M.J."/>
            <person name="Karaoz U."/>
            <person name="Brodie E.L."/>
            <person name="Williams K.H."/>
            <person name="Hubbard S.S."/>
            <person name="Banfield J.F."/>
        </authorList>
    </citation>
    <scope>NUCLEOTIDE SEQUENCE [LARGE SCALE GENOMIC DNA]</scope>
</reference>
<evidence type="ECO:0000256" key="10">
    <source>
        <dbReference type="RuleBase" id="RU000577"/>
    </source>
</evidence>
<dbReference type="SUPFAM" id="SSF48295">
    <property type="entry name" value="TrpR-like"/>
    <property type="match status" value="1"/>
</dbReference>
<feature type="binding site" evidence="8">
    <location>
        <position position="159"/>
    </location>
    <ligand>
        <name>ATP</name>
        <dbReference type="ChEBI" id="CHEBI:30616"/>
    </ligand>
</feature>
<dbReference type="Proteomes" id="UP000177130">
    <property type="component" value="Unassembled WGS sequence"/>
</dbReference>
<dbReference type="SUPFAM" id="SSF52540">
    <property type="entry name" value="P-loop containing nucleoside triphosphate hydrolases"/>
    <property type="match status" value="1"/>
</dbReference>
<dbReference type="PANTHER" id="PTHR30050">
    <property type="entry name" value="CHROMOSOMAL REPLICATION INITIATOR PROTEIN DNAA"/>
    <property type="match status" value="1"/>
</dbReference>
<dbReference type="AlphaFoldDB" id="A0A1G2MJJ0"/>
<keyword evidence="7 8" id="KW-0238">DNA-binding</keyword>
<dbReference type="InterPro" id="IPR027417">
    <property type="entry name" value="P-loop_NTPase"/>
</dbReference>
<keyword evidence="5 8" id="KW-0067">ATP-binding</keyword>
<comment type="function">
    <text evidence="8 10">Plays an essential role in the initiation and regulation of chromosomal replication. ATP-DnaA binds to the origin of replication (oriC) to initiate formation of the DNA replication initiation complex once per cell cycle. Binds the DnaA box (a 9 base pair repeat at the origin) and separates the double-stranded (ds)DNA. Forms a right-handed helical filament on oriC DNA; dsDNA binds to the exterior of the filament while single-stranded (ss)DNA is stabiized in the filament's interior. The ATP-DnaA-oriC complex binds and stabilizes one strand of the AT-rich DNA unwinding element (DUE), permitting loading of DNA polymerase. After initiation quickly degrades to an ADP-DnaA complex that is not apt for DNA replication. Binds acidic phospholipids.</text>
</comment>
<dbReference type="InterPro" id="IPR020591">
    <property type="entry name" value="Chromosome_initiator_DnaA-like"/>
</dbReference>
<feature type="binding site" evidence="8">
    <location>
        <position position="160"/>
    </location>
    <ligand>
        <name>ATP</name>
        <dbReference type="ChEBI" id="CHEBI:30616"/>
    </ligand>
</feature>
<dbReference type="FunFam" id="3.40.50.300:FF:000668">
    <property type="entry name" value="Chromosomal replication initiator protein DnaA"/>
    <property type="match status" value="1"/>
</dbReference>
<comment type="subcellular location">
    <subcellularLocation>
        <location evidence="8">Cytoplasm</location>
    </subcellularLocation>
</comment>
<dbReference type="CDD" id="cd00009">
    <property type="entry name" value="AAA"/>
    <property type="match status" value="1"/>
</dbReference>
<accession>A0A1G2MJJ0</accession>
<feature type="region of interest" description="Domain I, interacts with DnaA modulators" evidence="8">
    <location>
        <begin position="1"/>
        <end position="95"/>
    </location>
</feature>
<dbReference type="SMART" id="SM00760">
    <property type="entry name" value="Bac_DnaA_C"/>
    <property type="match status" value="1"/>
</dbReference>
<keyword evidence="3 8" id="KW-0235">DNA replication</keyword>
<evidence type="ECO:0000256" key="7">
    <source>
        <dbReference type="ARBA" id="ARBA00023125"/>
    </source>
</evidence>
<feature type="domain" description="Chromosomal replication initiator DnaA C-terminal" evidence="13">
    <location>
        <begin position="356"/>
        <end position="425"/>
    </location>
</feature>
<keyword evidence="6 8" id="KW-0446">Lipid-binding</keyword>
<feature type="binding site" evidence="8">
    <location>
        <position position="161"/>
    </location>
    <ligand>
        <name>ATP</name>
        <dbReference type="ChEBI" id="CHEBI:30616"/>
    </ligand>
</feature>
<dbReference type="GO" id="GO:0005737">
    <property type="term" value="C:cytoplasm"/>
    <property type="evidence" value="ECO:0007669"/>
    <property type="project" value="UniProtKB-SubCell"/>
</dbReference>
<dbReference type="Pfam" id="PF00308">
    <property type="entry name" value="Bac_DnaA"/>
    <property type="match status" value="1"/>
</dbReference>
<dbReference type="PROSITE" id="PS01008">
    <property type="entry name" value="DNAA"/>
    <property type="match status" value="1"/>
</dbReference>
<evidence type="ECO:0000256" key="11">
    <source>
        <dbReference type="RuleBase" id="RU004227"/>
    </source>
</evidence>
<keyword evidence="2 8" id="KW-0963">Cytoplasm</keyword>
<dbReference type="CDD" id="cd06571">
    <property type="entry name" value="Bac_DnaA_C"/>
    <property type="match status" value="1"/>
</dbReference>
<feature type="binding site" evidence="8">
    <location>
        <position position="157"/>
    </location>
    <ligand>
        <name>ATP</name>
        <dbReference type="ChEBI" id="CHEBI:30616"/>
    </ligand>
</feature>
<dbReference type="GO" id="GO:0005524">
    <property type="term" value="F:ATP binding"/>
    <property type="evidence" value="ECO:0007669"/>
    <property type="project" value="UniProtKB-UniRule"/>
</dbReference>
<dbReference type="Gene3D" id="1.10.8.60">
    <property type="match status" value="1"/>
</dbReference>
<dbReference type="EMBL" id="MHRK01000019">
    <property type="protein sequence ID" value="OHA24090.1"/>
    <property type="molecule type" value="Genomic_DNA"/>
</dbReference>
<evidence type="ECO:0000256" key="5">
    <source>
        <dbReference type="ARBA" id="ARBA00022840"/>
    </source>
</evidence>
<evidence type="ECO:0000256" key="3">
    <source>
        <dbReference type="ARBA" id="ARBA00022705"/>
    </source>
</evidence>
<comment type="similarity">
    <text evidence="1 8 11">Belongs to the DnaA family.</text>
</comment>
<dbReference type="HAMAP" id="MF_00377">
    <property type="entry name" value="DnaA_bact"/>
    <property type="match status" value="1"/>
</dbReference>
<dbReference type="PRINTS" id="PR00051">
    <property type="entry name" value="DNAA"/>
</dbReference>
<dbReference type="PANTHER" id="PTHR30050:SF2">
    <property type="entry name" value="CHROMOSOMAL REPLICATION INITIATOR PROTEIN DNAA"/>
    <property type="match status" value="1"/>
</dbReference>
<dbReference type="Gene3D" id="1.10.1750.10">
    <property type="match status" value="1"/>
</dbReference>
<dbReference type="InterPro" id="IPR001957">
    <property type="entry name" value="Chromosome_initiator_DnaA"/>
</dbReference>
<dbReference type="InterPro" id="IPR003593">
    <property type="entry name" value="AAA+_ATPase"/>
</dbReference>
<dbReference type="SMART" id="SM00382">
    <property type="entry name" value="AAA"/>
    <property type="match status" value="1"/>
</dbReference>
<dbReference type="Pfam" id="PF11638">
    <property type="entry name" value="DnaA_N"/>
    <property type="match status" value="1"/>
</dbReference>
<evidence type="ECO:0000313" key="14">
    <source>
        <dbReference type="EMBL" id="OHA24090.1"/>
    </source>
</evidence>
<comment type="caution">
    <text evidence="14">The sequence shown here is derived from an EMBL/GenBank/DDBJ whole genome shotgun (WGS) entry which is preliminary data.</text>
</comment>
<keyword evidence="4 8" id="KW-0547">Nucleotide-binding</keyword>
<evidence type="ECO:0000256" key="9">
    <source>
        <dbReference type="NCBIfam" id="TIGR00362"/>
    </source>
</evidence>
<dbReference type="GO" id="GO:0005886">
    <property type="term" value="C:plasma membrane"/>
    <property type="evidence" value="ECO:0007669"/>
    <property type="project" value="TreeGrafter"/>
</dbReference>